<evidence type="ECO:0008006" key="7">
    <source>
        <dbReference type="Google" id="ProtNLM"/>
    </source>
</evidence>
<dbReference type="PANTHER" id="PTHR31901:SF49">
    <property type="entry name" value="(RAPE) HYPOTHETICAL PROTEIN"/>
    <property type="match status" value="1"/>
</dbReference>
<dbReference type="PANTHER" id="PTHR31901">
    <property type="entry name" value="GH3 DOMAIN-CONTAINING PROTEIN"/>
    <property type="match status" value="1"/>
</dbReference>
<comment type="caution">
    <text evidence="5">The sequence shown here is derived from an EMBL/GenBank/DDBJ whole genome shotgun (WGS) entry which is preliminary data.</text>
</comment>
<dbReference type="Pfam" id="PF23571">
    <property type="entry name" value="GH3_M"/>
    <property type="match status" value="1"/>
</dbReference>
<proteinExistence type="inferred from homology"/>
<evidence type="ECO:0000313" key="6">
    <source>
        <dbReference type="Proteomes" id="UP000489600"/>
    </source>
</evidence>
<feature type="domain" description="GH3 C-terminal" evidence="4">
    <location>
        <begin position="403"/>
        <end position="525"/>
    </location>
</feature>
<sequence length="543" mass="61701">MSIISNFNEEKKEKVLEDLTWNVKQIQDNLLKEIITLNAETEYLQDYLHGSSVKELFKKNLPIVTYKDVKPYIDRVVNGEPSTIISAIPTTTFLRSSGTSGGAQNYIPSNNKFLEGYAFLYDLRMLVISKHVKGVEKGKGMMFFLTCLETTAAGGLPIETASSNFLKSDYFKNRPNNWYYSYTSPDEVMLGSLVRAIKVLEDSWKDLCSDIRSGHLSERITDSCCRNSVSIILGGQPRPELSDEIQKFCSQKSWKGIMTMLWPQTKCIEAVATGSMAKYVPILKYYCNDLPLFSPTYTSSETVFGVNLDPLCKPEDVSYTLMPNLSYFEFIPTEGDNDDIVDLADVKLGCSYLLLVTNLWGLYRMKIGDILQVTGFYNKAPQFRFLRREGVVLNIQTDLTNEEDLFKAVNRAKMVLDSSDLRLIDFTSYADISTSPGHYEIYWEVKAINQDIKDLEFDEKTFLECCLVMEDSLDDEYKECRLYRSVGPLEIRVVNDGTFDSLMDLYISKGGAITQYKTPTCITSEKSLQVLETNVVARFSNTH</sequence>
<organism evidence="5 6">
    <name type="scientific">Arabis nemorensis</name>
    <dbReference type="NCBI Taxonomy" id="586526"/>
    <lineage>
        <taxon>Eukaryota</taxon>
        <taxon>Viridiplantae</taxon>
        <taxon>Streptophyta</taxon>
        <taxon>Embryophyta</taxon>
        <taxon>Tracheophyta</taxon>
        <taxon>Spermatophyta</taxon>
        <taxon>Magnoliopsida</taxon>
        <taxon>eudicotyledons</taxon>
        <taxon>Gunneridae</taxon>
        <taxon>Pentapetalae</taxon>
        <taxon>rosids</taxon>
        <taxon>malvids</taxon>
        <taxon>Brassicales</taxon>
        <taxon>Brassicaceae</taxon>
        <taxon>Arabideae</taxon>
        <taxon>Arabis</taxon>
    </lineage>
</organism>
<dbReference type="GO" id="GO:0016881">
    <property type="term" value="F:acid-amino acid ligase activity"/>
    <property type="evidence" value="ECO:0007669"/>
    <property type="project" value="TreeGrafter"/>
</dbReference>
<evidence type="ECO:0000259" key="3">
    <source>
        <dbReference type="Pfam" id="PF23571"/>
    </source>
</evidence>
<protein>
    <recommendedName>
        <fullName evidence="7">GH3 auxin-responsive promoter</fullName>
    </recommendedName>
</protein>
<dbReference type="InterPro" id="IPR055377">
    <property type="entry name" value="GH3_M"/>
</dbReference>
<dbReference type="Pfam" id="PF03321">
    <property type="entry name" value="GH3"/>
    <property type="match status" value="2"/>
</dbReference>
<name>A0A565BGU2_9BRAS</name>
<accession>A0A565BGU2</accession>
<feature type="domain" description="GH3 middle" evidence="3">
    <location>
        <begin position="319"/>
        <end position="388"/>
    </location>
</feature>
<comment type="similarity">
    <text evidence="1">Belongs to the IAA-amido conjugating enzyme family.</text>
</comment>
<evidence type="ECO:0000259" key="4">
    <source>
        <dbReference type="Pfam" id="PF23572"/>
    </source>
</evidence>
<keyword evidence="6" id="KW-1185">Reference proteome</keyword>
<dbReference type="EMBL" id="CABITT030000004">
    <property type="protein sequence ID" value="VVB00856.1"/>
    <property type="molecule type" value="Genomic_DNA"/>
</dbReference>
<dbReference type="GO" id="GO:0005737">
    <property type="term" value="C:cytoplasm"/>
    <property type="evidence" value="ECO:0007669"/>
    <property type="project" value="TreeGrafter"/>
</dbReference>
<dbReference type="OrthoDB" id="10004661at2759"/>
<dbReference type="AlphaFoldDB" id="A0A565BGU2"/>
<evidence type="ECO:0000313" key="5">
    <source>
        <dbReference type="EMBL" id="VVB00856.1"/>
    </source>
</evidence>
<gene>
    <name evidence="5" type="ORF">ANE_LOCUS11300</name>
</gene>
<dbReference type="InterPro" id="IPR004993">
    <property type="entry name" value="GH3"/>
</dbReference>
<dbReference type="InterPro" id="IPR055378">
    <property type="entry name" value="GH3_C"/>
</dbReference>
<keyword evidence="2" id="KW-0436">Ligase</keyword>
<evidence type="ECO:0000256" key="1">
    <source>
        <dbReference type="ARBA" id="ARBA00008068"/>
    </source>
</evidence>
<reference evidence="5" key="1">
    <citation type="submission" date="2019-07" db="EMBL/GenBank/DDBJ databases">
        <authorList>
            <person name="Dittberner H."/>
        </authorList>
    </citation>
    <scope>NUCLEOTIDE SEQUENCE [LARGE SCALE GENOMIC DNA]</scope>
</reference>
<evidence type="ECO:0000256" key="2">
    <source>
        <dbReference type="ARBA" id="ARBA00022598"/>
    </source>
</evidence>
<dbReference type="Pfam" id="PF23572">
    <property type="entry name" value="GH3_C"/>
    <property type="match status" value="1"/>
</dbReference>
<dbReference type="Proteomes" id="UP000489600">
    <property type="component" value="Unassembled WGS sequence"/>
</dbReference>